<evidence type="ECO:0000256" key="4">
    <source>
        <dbReference type="ARBA" id="ARBA00023242"/>
    </source>
</evidence>
<proteinExistence type="inferred from homology"/>
<comment type="caution">
    <text evidence="6">The sequence shown here is derived from an EMBL/GenBank/DDBJ whole genome shotgun (WGS) entry which is preliminary data.</text>
</comment>
<dbReference type="GO" id="GO:0006364">
    <property type="term" value="P:rRNA processing"/>
    <property type="evidence" value="ECO:0007669"/>
    <property type="project" value="InterPro"/>
</dbReference>
<feature type="region of interest" description="Disordered" evidence="5">
    <location>
        <begin position="506"/>
        <end position="527"/>
    </location>
</feature>
<protein>
    <submittedName>
        <fullName evidence="6">U3 small nucleolar RNA-associated 14-like protein</fullName>
    </submittedName>
</protein>
<comment type="similarity">
    <text evidence="2">Belongs to the UTP14 family.</text>
</comment>
<organism evidence="6 7">
    <name type="scientific">Brachionus plicatilis</name>
    <name type="common">Marine rotifer</name>
    <name type="synonym">Brachionus muelleri</name>
    <dbReference type="NCBI Taxonomy" id="10195"/>
    <lineage>
        <taxon>Eukaryota</taxon>
        <taxon>Metazoa</taxon>
        <taxon>Spiralia</taxon>
        <taxon>Gnathifera</taxon>
        <taxon>Rotifera</taxon>
        <taxon>Eurotatoria</taxon>
        <taxon>Monogononta</taxon>
        <taxon>Pseudotrocha</taxon>
        <taxon>Ploima</taxon>
        <taxon>Brachionidae</taxon>
        <taxon>Brachionus</taxon>
    </lineage>
</organism>
<dbReference type="InterPro" id="IPR006709">
    <property type="entry name" value="SSU_processome_Utp14"/>
</dbReference>
<evidence type="ECO:0000256" key="5">
    <source>
        <dbReference type="SAM" id="MobiDB-lite"/>
    </source>
</evidence>
<dbReference type="GO" id="GO:0032040">
    <property type="term" value="C:small-subunit processome"/>
    <property type="evidence" value="ECO:0007669"/>
    <property type="project" value="InterPro"/>
</dbReference>
<dbReference type="EMBL" id="REGN01011147">
    <property type="protein sequence ID" value="RMZ97842.1"/>
    <property type="molecule type" value="Genomic_DNA"/>
</dbReference>
<evidence type="ECO:0000256" key="2">
    <source>
        <dbReference type="ARBA" id="ARBA00007774"/>
    </source>
</evidence>
<reference evidence="6 7" key="1">
    <citation type="journal article" date="2018" name="Sci. Rep.">
        <title>Genomic signatures of local adaptation to the degree of environmental predictability in rotifers.</title>
        <authorList>
            <person name="Franch-Gras L."/>
            <person name="Hahn C."/>
            <person name="Garcia-Roger E.M."/>
            <person name="Carmona M.J."/>
            <person name="Serra M."/>
            <person name="Gomez A."/>
        </authorList>
    </citation>
    <scope>NUCLEOTIDE SEQUENCE [LARGE SCALE GENOMIC DNA]</scope>
    <source>
        <strain evidence="6">HYR1</strain>
    </source>
</reference>
<dbReference type="PANTHER" id="PTHR14150">
    <property type="entry name" value="U3 SMALL NUCLEOLAR RNA-ASSOCIATED PROTEIN 14"/>
    <property type="match status" value="1"/>
</dbReference>
<name>A0A3M7PFL8_BRAPC</name>
<keyword evidence="7" id="KW-1185">Reference proteome</keyword>
<dbReference type="Proteomes" id="UP000276133">
    <property type="component" value="Unassembled WGS sequence"/>
</dbReference>
<evidence type="ECO:0000313" key="7">
    <source>
        <dbReference type="Proteomes" id="UP000276133"/>
    </source>
</evidence>
<accession>A0A3M7PFL8</accession>
<gene>
    <name evidence="6" type="ORF">BpHYR1_050721</name>
</gene>
<dbReference type="PANTHER" id="PTHR14150:SF12">
    <property type="entry name" value="U3 SMALL NUCLEOLAR RNA-ASSOCIATED PROTEIN 14 HOMOLOG A"/>
    <property type="match status" value="1"/>
</dbReference>
<evidence type="ECO:0000313" key="6">
    <source>
        <dbReference type="EMBL" id="RMZ97842.1"/>
    </source>
</evidence>
<dbReference type="STRING" id="10195.A0A3M7PFL8"/>
<keyword evidence="4" id="KW-0539">Nucleus</keyword>
<keyword evidence="3" id="KW-0597">Phosphoprotein</keyword>
<dbReference type="Pfam" id="PF04615">
    <property type="entry name" value="Utp14"/>
    <property type="match status" value="1"/>
</dbReference>
<evidence type="ECO:0000256" key="3">
    <source>
        <dbReference type="ARBA" id="ARBA00022553"/>
    </source>
</evidence>
<comment type="subcellular location">
    <subcellularLocation>
        <location evidence="1">Nucleus</location>
        <location evidence="1">Nucleolus</location>
    </subcellularLocation>
</comment>
<feature type="compositionally biased region" description="Basic residues" evidence="5">
    <location>
        <begin position="517"/>
        <end position="527"/>
    </location>
</feature>
<evidence type="ECO:0000256" key="1">
    <source>
        <dbReference type="ARBA" id="ARBA00004604"/>
    </source>
</evidence>
<sequence length="632" mass="73381">MVKKKSKIEDQFFSIDNDLDEEFITANDQIANDIQNELDEDEDFLADSEQKDSLLLDKLRSLDGKKSKRLRTELVKGELDVILNSTKKIRPSDLLNSLSGIHDSGELKKIFSKAQSRTKVLDTPLPAYLSGKAQRLAAYSEEKKQIAKWDPVVRRNRAADQLVFPLKQPDYSLQTASAYTKAWKPETDMERQISEILETSENNLTDQKLLTQAELRAIQAMSLEEMKQKRSEFLKLKAMQMYQESKFKRLKNIKSKRYRKILKKQRQKEEQKQMDALESNDPVKFRQVVEQMEKDRMKERMSLKHKNTSKWAKKQAAFAKYNDQARDQVQQQLEIGKNLRKKLPQLEVKESDEEEAENEVEIETKVLENNPWMKMMEGVGGKKADEEKKEIASEFAQPKAFKQKEEIVVSENESESELEEEVNGEGLAEVTDVLRQSDGDEQAPQVVNIQPLIEDIKFEAKSRDKLSLSEAFADDDVVEEFRAQKKSVIESEKVKAIDLRMPGWGDWSGAGIDPNEHKKRQKNKARRLRKKLVIRPQDVLAREELERRDKGLEHVIISEKKDTRIAEFQISDLPRRFDNVHDFEAKIAQPIGRTWNPDFKFRKLIQPKIKTKLGSVIQPIDKDDVVKDIKKK</sequence>
<dbReference type="OrthoDB" id="277439at2759"/>
<dbReference type="AlphaFoldDB" id="A0A3M7PFL8"/>